<dbReference type="Pfam" id="PF12937">
    <property type="entry name" value="F-box-like"/>
    <property type="match status" value="1"/>
</dbReference>
<reference evidence="2 3" key="1">
    <citation type="journal article" date="2022" name="Nat. Genet.">
        <title>Improved pea reference genome and pan-genome highlight genomic features and evolutionary characteristics.</title>
        <authorList>
            <person name="Yang T."/>
            <person name="Liu R."/>
            <person name="Luo Y."/>
            <person name="Hu S."/>
            <person name="Wang D."/>
            <person name="Wang C."/>
            <person name="Pandey M.K."/>
            <person name="Ge S."/>
            <person name="Xu Q."/>
            <person name="Li N."/>
            <person name="Li G."/>
            <person name="Huang Y."/>
            <person name="Saxena R.K."/>
            <person name="Ji Y."/>
            <person name="Li M."/>
            <person name="Yan X."/>
            <person name="He Y."/>
            <person name="Liu Y."/>
            <person name="Wang X."/>
            <person name="Xiang C."/>
            <person name="Varshney R.K."/>
            <person name="Ding H."/>
            <person name="Gao S."/>
            <person name="Zong X."/>
        </authorList>
    </citation>
    <scope>NUCLEOTIDE SEQUENCE [LARGE SCALE GENOMIC DNA]</scope>
    <source>
        <strain evidence="2 3">cv. Zhongwan 6</strain>
    </source>
</reference>
<organism evidence="2 3">
    <name type="scientific">Pisum sativum</name>
    <name type="common">Garden pea</name>
    <name type="synonym">Lathyrus oleraceus</name>
    <dbReference type="NCBI Taxonomy" id="3888"/>
    <lineage>
        <taxon>Eukaryota</taxon>
        <taxon>Viridiplantae</taxon>
        <taxon>Streptophyta</taxon>
        <taxon>Embryophyta</taxon>
        <taxon>Tracheophyta</taxon>
        <taxon>Spermatophyta</taxon>
        <taxon>Magnoliopsida</taxon>
        <taxon>eudicotyledons</taxon>
        <taxon>Gunneridae</taxon>
        <taxon>Pentapetalae</taxon>
        <taxon>rosids</taxon>
        <taxon>fabids</taxon>
        <taxon>Fabales</taxon>
        <taxon>Fabaceae</taxon>
        <taxon>Papilionoideae</taxon>
        <taxon>50 kb inversion clade</taxon>
        <taxon>NPAAA clade</taxon>
        <taxon>Hologalegina</taxon>
        <taxon>IRL clade</taxon>
        <taxon>Fabeae</taxon>
        <taxon>Lathyrus</taxon>
    </lineage>
</organism>
<feature type="domain" description="F-box" evidence="1">
    <location>
        <begin position="10"/>
        <end position="57"/>
    </location>
</feature>
<sequence length="268" mass="30507">METENESTIGPNWLDLPRDLTANILHRLGTDEILSSACQVCSLWWNISKDPLMWRTIKMGNRHTSYDDAYLEKICYNAVNRSCDHLEEIDIECFGTDSLLECIANNGSHLHSMRLIDCWSISDEGFSEAVRKLPQLETVDISLTNLHEDSLEVLGRSCPLLKSLQYCITGPLTYRKSNAIAFVIAETMSGLCDLDIEGHGISDVGLIAILDKCPLLKYLDTRRCLNLILSESLEKRCIDQFDTMVLPAPVDYYLNPYWYEYATSDDEY</sequence>
<dbReference type="InterPro" id="IPR032675">
    <property type="entry name" value="LRR_dom_sf"/>
</dbReference>
<dbReference type="EMBL" id="JAMSHJ010000003">
    <property type="protein sequence ID" value="KAI5424589.1"/>
    <property type="molecule type" value="Genomic_DNA"/>
</dbReference>
<dbReference type="PANTHER" id="PTHR38926">
    <property type="entry name" value="F-BOX DOMAIN CONTAINING PROTEIN, EXPRESSED"/>
    <property type="match status" value="1"/>
</dbReference>
<dbReference type="CDD" id="cd22164">
    <property type="entry name" value="F-box_AtSKIP19-like"/>
    <property type="match status" value="1"/>
</dbReference>
<dbReference type="InterPro" id="IPR001810">
    <property type="entry name" value="F-box_dom"/>
</dbReference>
<evidence type="ECO:0000313" key="3">
    <source>
        <dbReference type="Proteomes" id="UP001058974"/>
    </source>
</evidence>
<dbReference type="SUPFAM" id="SSF52047">
    <property type="entry name" value="RNI-like"/>
    <property type="match status" value="1"/>
</dbReference>
<gene>
    <name evidence="2" type="ORF">KIW84_030682</name>
</gene>
<proteinExistence type="predicted"/>
<dbReference type="InterPro" id="IPR036047">
    <property type="entry name" value="F-box-like_dom_sf"/>
</dbReference>
<dbReference type="PANTHER" id="PTHR38926:SF2">
    <property type="entry name" value="F-BOX_LRR-REPEAT PROTEIN 21-RELATED"/>
    <property type="match status" value="1"/>
</dbReference>
<evidence type="ECO:0000313" key="2">
    <source>
        <dbReference type="EMBL" id="KAI5424589.1"/>
    </source>
</evidence>
<dbReference type="OrthoDB" id="2095648at2759"/>
<protein>
    <recommendedName>
        <fullName evidence="1">F-box domain-containing protein</fullName>
    </recommendedName>
</protein>
<dbReference type="Gene3D" id="3.80.10.10">
    <property type="entry name" value="Ribonuclease Inhibitor"/>
    <property type="match status" value="1"/>
</dbReference>
<dbReference type="AlphaFoldDB" id="A0A9D4XP43"/>
<dbReference type="Gramene" id="Psat3g014400.1">
    <property type="protein sequence ID" value="Psat3g014400.1.cds"/>
    <property type="gene ID" value="Psat3g014400"/>
</dbReference>
<dbReference type="SUPFAM" id="SSF81383">
    <property type="entry name" value="F-box domain"/>
    <property type="match status" value="1"/>
</dbReference>
<dbReference type="Proteomes" id="UP001058974">
    <property type="component" value="Chromosome 3"/>
</dbReference>
<evidence type="ECO:0000259" key="1">
    <source>
        <dbReference type="PROSITE" id="PS50181"/>
    </source>
</evidence>
<accession>A0A9D4XP43</accession>
<name>A0A9D4XP43_PEA</name>
<dbReference type="Gene3D" id="1.20.1280.50">
    <property type="match status" value="1"/>
</dbReference>
<dbReference type="PROSITE" id="PS50181">
    <property type="entry name" value="FBOX"/>
    <property type="match status" value="1"/>
</dbReference>
<comment type="caution">
    <text evidence="2">The sequence shown here is derived from an EMBL/GenBank/DDBJ whole genome shotgun (WGS) entry which is preliminary data.</text>
</comment>
<dbReference type="Gramene" id="Psat03G0068200-T1">
    <property type="protein sequence ID" value="KAI5424589.1"/>
    <property type="gene ID" value="KIW84_030682"/>
</dbReference>
<keyword evidence="3" id="KW-1185">Reference proteome</keyword>